<name>A0A381PPB1_9ZZZZ</name>
<keyword evidence="4" id="KW-0560">Oxidoreductase</keyword>
<dbReference type="SUPFAM" id="SSF55620">
    <property type="entry name" value="Tetrahydrobiopterin biosynthesis enzymes-like"/>
    <property type="match status" value="1"/>
</dbReference>
<dbReference type="InterPro" id="IPR016856">
    <property type="entry name" value="QueF_type1"/>
</dbReference>
<keyword evidence="1" id="KW-0963">Cytoplasm</keyword>
<evidence type="ECO:0000256" key="3">
    <source>
        <dbReference type="ARBA" id="ARBA00022857"/>
    </source>
</evidence>
<evidence type="ECO:0000256" key="1">
    <source>
        <dbReference type="ARBA" id="ARBA00022490"/>
    </source>
</evidence>
<dbReference type="AlphaFoldDB" id="A0A381PPB1"/>
<dbReference type="GO" id="GO:0033739">
    <property type="term" value="F:preQ1 synthase activity"/>
    <property type="evidence" value="ECO:0007669"/>
    <property type="project" value="InterPro"/>
</dbReference>
<dbReference type="GO" id="GO:0005737">
    <property type="term" value="C:cytoplasm"/>
    <property type="evidence" value="ECO:0007669"/>
    <property type="project" value="InterPro"/>
</dbReference>
<dbReference type="InterPro" id="IPR043133">
    <property type="entry name" value="GTP-CH-I_C/QueF"/>
</dbReference>
<dbReference type="PANTHER" id="PTHR34354">
    <property type="entry name" value="NADPH-DEPENDENT 7-CYANO-7-DEAZAGUANINE REDUCTASE"/>
    <property type="match status" value="1"/>
</dbReference>
<dbReference type="EMBL" id="UINC01001007">
    <property type="protein sequence ID" value="SUZ67293.1"/>
    <property type="molecule type" value="Genomic_DNA"/>
</dbReference>
<keyword evidence="3" id="KW-0521">NADP</keyword>
<reference evidence="5" key="1">
    <citation type="submission" date="2018-05" db="EMBL/GenBank/DDBJ databases">
        <authorList>
            <person name="Lanie J.A."/>
            <person name="Ng W.-L."/>
            <person name="Kazmierczak K.M."/>
            <person name="Andrzejewski T.M."/>
            <person name="Davidsen T.M."/>
            <person name="Wayne K.J."/>
            <person name="Tettelin H."/>
            <person name="Glass J.I."/>
            <person name="Rusch D."/>
            <person name="Podicherti R."/>
            <person name="Tsui H.-C.T."/>
            <person name="Winkler M.E."/>
        </authorList>
    </citation>
    <scope>NUCLEOTIDE SEQUENCE</scope>
</reference>
<gene>
    <name evidence="5" type="ORF">METZ01_LOCUS20147</name>
</gene>
<sequence>MDKPNIEYAEGRVISFEDESAIQPSFLEIFTYTGPRQHVSYQMNEFAAVCPFSGLPDTGIVWVEYIPRQKLVELKALKYYFLSFRNVGIFQEAATARIFNDLYPLLEPEELLIKTRYNTRGGIDATCTIDSNEQTS</sequence>
<protein>
    <recommendedName>
        <fullName evidence="6">NADPH-dependent 7-cyano-7-deazaguanine reductase N-terminal domain-containing protein</fullName>
    </recommendedName>
</protein>
<evidence type="ECO:0000256" key="4">
    <source>
        <dbReference type="ARBA" id="ARBA00023002"/>
    </source>
</evidence>
<proteinExistence type="inferred from homology"/>
<dbReference type="Pfam" id="PF14489">
    <property type="entry name" value="QueF"/>
    <property type="match status" value="1"/>
</dbReference>
<keyword evidence="2" id="KW-0671">Queuosine biosynthesis</keyword>
<dbReference type="PANTHER" id="PTHR34354:SF1">
    <property type="entry name" value="NADPH-DEPENDENT 7-CYANO-7-DEAZAGUANINE REDUCTASE"/>
    <property type="match status" value="1"/>
</dbReference>
<dbReference type="NCBIfam" id="TIGR03139">
    <property type="entry name" value="QueF-II"/>
    <property type="match status" value="1"/>
</dbReference>
<dbReference type="InterPro" id="IPR050084">
    <property type="entry name" value="NADPH_dep_7-cyano-7-deazaG_red"/>
</dbReference>
<dbReference type="HAMAP" id="MF_00818">
    <property type="entry name" value="QueF_type1"/>
    <property type="match status" value="1"/>
</dbReference>
<accession>A0A381PPB1</accession>
<dbReference type="Gene3D" id="3.30.1130.10">
    <property type="match status" value="1"/>
</dbReference>
<organism evidence="5">
    <name type="scientific">marine metagenome</name>
    <dbReference type="NCBI Taxonomy" id="408172"/>
    <lineage>
        <taxon>unclassified sequences</taxon>
        <taxon>metagenomes</taxon>
        <taxon>ecological metagenomes</taxon>
    </lineage>
</organism>
<evidence type="ECO:0000256" key="2">
    <source>
        <dbReference type="ARBA" id="ARBA00022785"/>
    </source>
</evidence>
<evidence type="ECO:0000313" key="5">
    <source>
        <dbReference type="EMBL" id="SUZ67293.1"/>
    </source>
</evidence>
<dbReference type="GO" id="GO:0008616">
    <property type="term" value="P:tRNA queuosine(34) biosynthetic process"/>
    <property type="evidence" value="ECO:0007669"/>
    <property type="project" value="UniProtKB-KW"/>
</dbReference>
<dbReference type="InterPro" id="IPR029500">
    <property type="entry name" value="QueF"/>
</dbReference>
<evidence type="ECO:0008006" key="6">
    <source>
        <dbReference type="Google" id="ProtNLM"/>
    </source>
</evidence>